<keyword evidence="1" id="KW-0472">Membrane</keyword>
<keyword evidence="1" id="KW-1133">Transmembrane helix</keyword>
<dbReference type="EMBL" id="LGRX02035124">
    <property type="protein sequence ID" value="KAK3236207.1"/>
    <property type="molecule type" value="Genomic_DNA"/>
</dbReference>
<dbReference type="Proteomes" id="UP001190700">
    <property type="component" value="Unassembled WGS sequence"/>
</dbReference>
<keyword evidence="1" id="KW-0812">Transmembrane</keyword>
<dbReference type="Pfam" id="PF12263">
    <property type="entry name" value="DUF3611"/>
    <property type="match status" value="1"/>
</dbReference>
<dbReference type="InterPro" id="IPR022051">
    <property type="entry name" value="DUF3611"/>
</dbReference>
<reference evidence="2 3" key="1">
    <citation type="journal article" date="2015" name="Genome Biol. Evol.">
        <title>Comparative Genomics of a Bacterivorous Green Alga Reveals Evolutionary Causalities and Consequences of Phago-Mixotrophic Mode of Nutrition.</title>
        <authorList>
            <person name="Burns J.A."/>
            <person name="Paasch A."/>
            <person name="Narechania A."/>
            <person name="Kim E."/>
        </authorList>
    </citation>
    <scope>NUCLEOTIDE SEQUENCE [LARGE SCALE GENOMIC DNA]</scope>
    <source>
        <strain evidence="2 3">PLY_AMNH</strain>
    </source>
</reference>
<feature type="transmembrane region" description="Helical" evidence="1">
    <location>
        <begin position="65"/>
        <end position="84"/>
    </location>
</feature>
<dbReference type="AlphaFoldDB" id="A0AAE0BGT4"/>
<evidence type="ECO:0000313" key="3">
    <source>
        <dbReference type="Proteomes" id="UP001190700"/>
    </source>
</evidence>
<comment type="caution">
    <text evidence="2">The sequence shown here is derived from an EMBL/GenBank/DDBJ whole genome shotgun (WGS) entry which is preliminary data.</text>
</comment>
<evidence type="ECO:0000313" key="2">
    <source>
        <dbReference type="EMBL" id="KAK3236207.1"/>
    </source>
</evidence>
<organism evidence="2 3">
    <name type="scientific">Cymbomonas tetramitiformis</name>
    <dbReference type="NCBI Taxonomy" id="36881"/>
    <lineage>
        <taxon>Eukaryota</taxon>
        <taxon>Viridiplantae</taxon>
        <taxon>Chlorophyta</taxon>
        <taxon>Pyramimonadophyceae</taxon>
        <taxon>Pyramimonadales</taxon>
        <taxon>Pyramimonadaceae</taxon>
        <taxon>Cymbomonas</taxon>
    </lineage>
</organism>
<accession>A0AAE0BGT4</accession>
<feature type="transmembrane region" description="Helical" evidence="1">
    <location>
        <begin position="164"/>
        <end position="188"/>
    </location>
</feature>
<name>A0AAE0BGT4_9CHLO</name>
<keyword evidence="3" id="KW-1185">Reference proteome</keyword>
<gene>
    <name evidence="2" type="ORF">CYMTET_53637</name>
</gene>
<dbReference type="PANTHER" id="PTHR34548">
    <property type="entry name" value="PROTEIN TIC 21, CHLOROPLASTIC"/>
    <property type="match status" value="1"/>
</dbReference>
<sequence>MMMSEINDDSIEKASRRVQKAALGFKRLGFVSFWAQLALSLVSAGIVVFTILYRSATKINAEIGLYFTLFGVIFSLISTFWTLGYGRIGRKLEKSVQEPQNAPSRAQVVRSLTTGIQINMTGLTSTMLGLQASCGLLFAKSLSFAAQNPYTVASNSSPVMALDIFVVQASANTLLAHFFALACSLWLLRTVSSNGQQAEGKVVQQPSET</sequence>
<feature type="transmembrane region" description="Helical" evidence="1">
    <location>
        <begin position="33"/>
        <end position="53"/>
    </location>
</feature>
<evidence type="ECO:0000256" key="1">
    <source>
        <dbReference type="SAM" id="Phobius"/>
    </source>
</evidence>
<dbReference type="PANTHER" id="PTHR34548:SF2">
    <property type="entry name" value="PROTEIN TIC 21, CHLOROPLASTIC"/>
    <property type="match status" value="1"/>
</dbReference>
<protein>
    <submittedName>
        <fullName evidence="2">Uncharacterized protein</fullName>
    </submittedName>
</protein>
<proteinExistence type="predicted"/>